<dbReference type="STRING" id="329046.A0A1Y2BU03"/>
<feature type="active site" description="Phosphocysteine intermediate" evidence="5">
    <location>
        <position position="86"/>
    </location>
</feature>
<evidence type="ECO:0000259" key="6">
    <source>
        <dbReference type="PROSITE" id="PS50054"/>
    </source>
</evidence>
<dbReference type="InterPro" id="IPR029021">
    <property type="entry name" value="Prot-tyrosine_phosphatase-like"/>
</dbReference>
<evidence type="ECO:0000313" key="8">
    <source>
        <dbReference type="EMBL" id="ORY38117.1"/>
    </source>
</evidence>
<comment type="caution">
    <text evidence="8">The sequence shown here is derived from an EMBL/GenBank/DDBJ whole genome shotgun (WGS) entry which is preliminary data.</text>
</comment>
<evidence type="ECO:0000256" key="5">
    <source>
        <dbReference type="PIRSR" id="PIRSR000941-50"/>
    </source>
</evidence>
<feature type="domain" description="Tyrosine-protein phosphatase" evidence="6">
    <location>
        <begin position="1"/>
        <end position="142"/>
    </location>
</feature>
<feature type="domain" description="Tyrosine specific protein phosphatases" evidence="7">
    <location>
        <begin position="63"/>
        <end position="120"/>
    </location>
</feature>
<dbReference type="InterPro" id="IPR016130">
    <property type="entry name" value="Tyr_Pase_AS"/>
</dbReference>
<sequence length="307" mass="33706">MDLIADGIYLSSCHEAEDFGLLETQSIKSIVSIGHGFTAQFADKGIKYHLIPIEDDANENALDHFDDAVAFITETVAANEKVLVHCMAGVSRSPTFVAAYLMKSKGLTAPDAVDLIRAARDIVGPNEGFLTQLDIYQKMGNKVNQDSADYRRFLLSQAAYEQQQLGTLTKLKMTADPSKQALPQKTRYLRCKMCRRQLLAQDSIIPHEIGAGQSVFQYRKRDNAIQMISQTVNTAVGSKCSSYCTEPMEWMTEVGDGYLEGKIVCPNEKCGAKLGAFSWSGIACPCGTWVAPAFTINKQKVDVVGLL</sequence>
<evidence type="ECO:0000256" key="1">
    <source>
        <dbReference type="ARBA" id="ARBA00008601"/>
    </source>
</evidence>
<dbReference type="AlphaFoldDB" id="A0A1Y2BU03"/>
<evidence type="ECO:0000256" key="2">
    <source>
        <dbReference type="ARBA" id="ARBA00013064"/>
    </source>
</evidence>
<dbReference type="EMBL" id="MCGO01000045">
    <property type="protein sequence ID" value="ORY38117.1"/>
    <property type="molecule type" value="Genomic_DNA"/>
</dbReference>
<dbReference type="Pfam" id="PF00782">
    <property type="entry name" value="DSPc"/>
    <property type="match status" value="1"/>
</dbReference>
<evidence type="ECO:0000256" key="3">
    <source>
        <dbReference type="ARBA" id="ARBA00022801"/>
    </source>
</evidence>
<dbReference type="InterPro" id="IPR016278">
    <property type="entry name" value="DUSP12"/>
</dbReference>
<comment type="similarity">
    <text evidence="1">Belongs to the protein-tyrosine phosphatase family. Non-receptor class dual specificity subfamily.</text>
</comment>
<keyword evidence="9" id="KW-1185">Reference proteome</keyword>
<dbReference type="PROSITE" id="PS50056">
    <property type="entry name" value="TYR_PHOSPHATASE_2"/>
    <property type="match status" value="1"/>
</dbReference>
<dbReference type="PANTHER" id="PTHR45848:SF4">
    <property type="entry name" value="DUAL SPECIFICITY PROTEIN PHOSPHATASE 12"/>
    <property type="match status" value="1"/>
</dbReference>
<dbReference type="InterPro" id="IPR000340">
    <property type="entry name" value="Dual-sp_phosphatase_cat-dom"/>
</dbReference>
<dbReference type="GO" id="GO:0004725">
    <property type="term" value="F:protein tyrosine phosphatase activity"/>
    <property type="evidence" value="ECO:0007669"/>
    <property type="project" value="UniProtKB-EC"/>
</dbReference>
<evidence type="ECO:0000259" key="7">
    <source>
        <dbReference type="PROSITE" id="PS50056"/>
    </source>
</evidence>
<dbReference type="SUPFAM" id="SSF52799">
    <property type="entry name" value="(Phosphotyrosine protein) phosphatases II"/>
    <property type="match status" value="1"/>
</dbReference>
<dbReference type="InterPro" id="IPR000387">
    <property type="entry name" value="Tyr_Pase_dom"/>
</dbReference>
<name>A0A1Y2BU03_9FUNG</name>
<keyword evidence="3" id="KW-0378">Hydrolase</keyword>
<dbReference type="PANTHER" id="PTHR45848">
    <property type="entry name" value="DUAL SPECIFICITY PROTEIN PHOSPHATASE 12 FAMILY MEMBER"/>
    <property type="match status" value="1"/>
</dbReference>
<dbReference type="GO" id="GO:0008138">
    <property type="term" value="F:protein tyrosine/serine/threonine phosphatase activity"/>
    <property type="evidence" value="ECO:0007669"/>
    <property type="project" value="InterPro"/>
</dbReference>
<dbReference type="PROSITE" id="PS50054">
    <property type="entry name" value="TYR_PHOSPHATASE_DUAL"/>
    <property type="match status" value="1"/>
</dbReference>
<dbReference type="OrthoDB" id="2017893at2759"/>
<dbReference type="Proteomes" id="UP000193642">
    <property type="component" value="Unassembled WGS sequence"/>
</dbReference>
<dbReference type="SMART" id="SM00404">
    <property type="entry name" value="PTPc_motif"/>
    <property type="match status" value="1"/>
</dbReference>
<evidence type="ECO:0000256" key="4">
    <source>
        <dbReference type="ARBA" id="ARBA00022912"/>
    </source>
</evidence>
<dbReference type="Gene3D" id="3.90.190.10">
    <property type="entry name" value="Protein tyrosine phosphatase superfamily"/>
    <property type="match status" value="1"/>
</dbReference>
<dbReference type="SMART" id="SM00195">
    <property type="entry name" value="DSPc"/>
    <property type="match status" value="1"/>
</dbReference>
<protein>
    <recommendedName>
        <fullName evidence="2">protein-tyrosine-phosphatase</fullName>
        <ecNumber evidence="2">3.1.3.48</ecNumber>
    </recommendedName>
</protein>
<accession>A0A1Y2BU03</accession>
<evidence type="ECO:0000313" key="9">
    <source>
        <dbReference type="Proteomes" id="UP000193642"/>
    </source>
</evidence>
<dbReference type="InterPro" id="IPR003595">
    <property type="entry name" value="Tyr_Pase_cat"/>
</dbReference>
<dbReference type="FunFam" id="3.90.190.10:FF:000157">
    <property type="entry name" value="Protein-tyrosine phosphatase"/>
    <property type="match status" value="1"/>
</dbReference>
<dbReference type="InterPro" id="IPR020422">
    <property type="entry name" value="TYR_PHOSPHATASE_DUAL_dom"/>
</dbReference>
<dbReference type="PROSITE" id="PS00383">
    <property type="entry name" value="TYR_PHOSPHATASE_1"/>
    <property type="match status" value="1"/>
</dbReference>
<organism evidence="8 9">
    <name type="scientific">Rhizoclosmatium globosum</name>
    <dbReference type="NCBI Taxonomy" id="329046"/>
    <lineage>
        <taxon>Eukaryota</taxon>
        <taxon>Fungi</taxon>
        <taxon>Fungi incertae sedis</taxon>
        <taxon>Chytridiomycota</taxon>
        <taxon>Chytridiomycota incertae sedis</taxon>
        <taxon>Chytridiomycetes</taxon>
        <taxon>Chytridiales</taxon>
        <taxon>Chytriomycetaceae</taxon>
        <taxon>Rhizoclosmatium</taxon>
    </lineage>
</organism>
<dbReference type="EC" id="3.1.3.48" evidence="2"/>
<dbReference type="CDD" id="cd14498">
    <property type="entry name" value="DSP"/>
    <property type="match status" value="1"/>
</dbReference>
<proteinExistence type="inferred from homology"/>
<gene>
    <name evidence="8" type="ORF">BCR33DRAFT_700636</name>
</gene>
<reference evidence="8 9" key="1">
    <citation type="submission" date="2016-07" db="EMBL/GenBank/DDBJ databases">
        <title>Pervasive Adenine N6-methylation of Active Genes in Fungi.</title>
        <authorList>
            <consortium name="DOE Joint Genome Institute"/>
            <person name="Mondo S.J."/>
            <person name="Dannebaum R.O."/>
            <person name="Kuo R.C."/>
            <person name="Labutti K."/>
            <person name="Haridas S."/>
            <person name="Kuo A."/>
            <person name="Salamov A."/>
            <person name="Ahrendt S.R."/>
            <person name="Lipzen A."/>
            <person name="Sullivan W."/>
            <person name="Andreopoulos W.B."/>
            <person name="Clum A."/>
            <person name="Lindquist E."/>
            <person name="Daum C."/>
            <person name="Ramamoorthy G.K."/>
            <person name="Gryganskyi A."/>
            <person name="Culley D."/>
            <person name="Magnuson J.K."/>
            <person name="James T.Y."/>
            <person name="O'Malley M.A."/>
            <person name="Stajich J.E."/>
            <person name="Spatafora J.W."/>
            <person name="Visel A."/>
            <person name="Grigoriev I.V."/>
        </authorList>
    </citation>
    <scope>NUCLEOTIDE SEQUENCE [LARGE SCALE GENOMIC DNA]</scope>
    <source>
        <strain evidence="8 9">JEL800</strain>
    </source>
</reference>
<keyword evidence="4" id="KW-0904">Protein phosphatase</keyword>
<dbReference type="PIRSF" id="PIRSF000941">
    <property type="entry name" value="DUSP12"/>
    <property type="match status" value="1"/>
</dbReference>
<dbReference type="GO" id="GO:0005634">
    <property type="term" value="C:nucleus"/>
    <property type="evidence" value="ECO:0007669"/>
    <property type="project" value="TreeGrafter"/>
</dbReference>